<keyword evidence="3 6" id="KW-0812">Transmembrane</keyword>
<dbReference type="InterPro" id="IPR001851">
    <property type="entry name" value="ABC_transp_permease"/>
</dbReference>
<dbReference type="Pfam" id="PF02653">
    <property type="entry name" value="BPD_transp_2"/>
    <property type="match status" value="1"/>
</dbReference>
<feature type="transmembrane region" description="Helical" evidence="6">
    <location>
        <begin position="294"/>
        <end position="312"/>
    </location>
</feature>
<evidence type="ECO:0000256" key="2">
    <source>
        <dbReference type="ARBA" id="ARBA00022475"/>
    </source>
</evidence>
<keyword evidence="2" id="KW-1003">Cell membrane</keyword>
<feature type="transmembrane region" description="Helical" evidence="6">
    <location>
        <begin position="14"/>
        <end position="35"/>
    </location>
</feature>
<evidence type="ECO:0000256" key="3">
    <source>
        <dbReference type="ARBA" id="ARBA00022692"/>
    </source>
</evidence>
<reference evidence="7" key="2">
    <citation type="journal article" date="2021" name="Microbiol. Resour. Announc.">
        <title>Complete Genome Sequences of Three Human Oral Treponema parvum Isolates.</title>
        <authorList>
            <person name="Zeng H."/>
            <person name="Watt R.M."/>
        </authorList>
    </citation>
    <scope>NUCLEOTIDE SEQUENCE</scope>
    <source>
        <strain evidence="7">ATCC 700773</strain>
    </source>
</reference>
<evidence type="ECO:0000256" key="1">
    <source>
        <dbReference type="ARBA" id="ARBA00004651"/>
    </source>
</evidence>
<gene>
    <name evidence="7" type="ORF">HRI96_00215</name>
</gene>
<evidence type="ECO:0000256" key="4">
    <source>
        <dbReference type="ARBA" id="ARBA00022989"/>
    </source>
</evidence>
<name>A0A975EXM7_9SPIR</name>
<accession>A0A975EXM7</accession>
<evidence type="ECO:0000313" key="7">
    <source>
        <dbReference type="EMBL" id="QTQ10757.1"/>
    </source>
</evidence>
<reference evidence="7" key="1">
    <citation type="submission" date="2020-05" db="EMBL/GenBank/DDBJ databases">
        <authorList>
            <person name="Zeng H."/>
            <person name="Chan Y.K."/>
            <person name="Watt R.M."/>
        </authorList>
    </citation>
    <scope>NUCLEOTIDE SEQUENCE</scope>
    <source>
        <strain evidence="7">ATCC 700773</strain>
    </source>
</reference>
<evidence type="ECO:0000256" key="6">
    <source>
        <dbReference type="SAM" id="Phobius"/>
    </source>
</evidence>
<feature type="transmembrane region" description="Helical" evidence="6">
    <location>
        <begin position="47"/>
        <end position="66"/>
    </location>
</feature>
<evidence type="ECO:0000313" key="8">
    <source>
        <dbReference type="Proteomes" id="UP000671995"/>
    </source>
</evidence>
<proteinExistence type="predicted"/>
<sequence length="320" mass="33988">MKQLTIDKERFKRILPRFALVVVVLVIVVAMSFLSPVFMTKKNIVNIFRQISINGIIAVGMTFVILLGDIDLSVGAVVGVVSVICGNLLESGLNWFIVCMIALGVAIIFGIFNGTLVAYFQFQPFVATLATVTIGRGFALAYSNGRPYIISNLAFKAIGQGYIAGVPIPVILLIVVCVIGFIILNYTTFGRHFFAVGGNKNAARLSGVKTKHVEMAAYIISAICACVVGLILSARISSGQPNSGDGYELDAIAAVAIGGTSMNGGVGSLTGTFLGFVLIGLLSNSMNLLNINSFYQQIVKGCLIIVAVFVDMKSKGKKNK</sequence>
<keyword evidence="5 6" id="KW-0472">Membrane</keyword>
<dbReference type="EMBL" id="CP054257">
    <property type="protein sequence ID" value="QTQ10757.1"/>
    <property type="molecule type" value="Genomic_DNA"/>
</dbReference>
<dbReference type="Proteomes" id="UP000671995">
    <property type="component" value="Chromosome"/>
</dbReference>
<feature type="transmembrane region" description="Helical" evidence="6">
    <location>
        <begin position="215"/>
        <end position="237"/>
    </location>
</feature>
<feature type="transmembrane region" description="Helical" evidence="6">
    <location>
        <begin position="249"/>
        <end position="282"/>
    </location>
</feature>
<dbReference type="CDD" id="cd06579">
    <property type="entry name" value="TM_PBP1_transp_AraH_like"/>
    <property type="match status" value="1"/>
</dbReference>
<dbReference type="AlphaFoldDB" id="A0A975EXM7"/>
<feature type="transmembrane region" description="Helical" evidence="6">
    <location>
        <begin position="72"/>
        <end position="89"/>
    </location>
</feature>
<dbReference type="GO" id="GO:0005886">
    <property type="term" value="C:plasma membrane"/>
    <property type="evidence" value="ECO:0007669"/>
    <property type="project" value="UniProtKB-SubCell"/>
</dbReference>
<dbReference type="PANTHER" id="PTHR32196:SF72">
    <property type="entry name" value="RIBOSE IMPORT PERMEASE PROTEIN RBSC"/>
    <property type="match status" value="1"/>
</dbReference>
<organism evidence="7 8">
    <name type="scientific">Treponema parvum</name>
    <dbReference type="NCBI Taxonomy" id="138851"/>
    <lineage>
        <taxon>Bacteria</taxon>
        <taxon>Pseudomonadati</taxon>
        <taxon>Spirochaetota</taxon>
        <taxon>Spirochaetia</taxon>
        <taxon>Spirochaetales</taxon>
        <taxon>Treponemataceae</taxon>
        <taxon>Treponema</taxon>
    </lineage>
</organism>
<protein>
    <submittedName>
        <fullName evidence="7">ABC transporter permease</fullName>
    </submittedName>
</protein>
<dbReference type="PANTHER" id="PTHR32196">
    <property type="entry name" value="ABC TRANSPORTER PERMEASE PROTEIN YPHD-RELATED-RELATED"/>
    <property type="match status" value="1"/>
</dbReference>
<feature type="transmembrane region" description="Helical" evidence="6">
    <location>
        <begin position="125"/>
        <end position="142"/>
    </location>
</feature>
<evidence type="ECO:0000256" key="5">
    <source>
        <dbReference type="ARBA" id="ARBA00023136"/>
    </source>
</evidence>
<feature type="transmembrane region" description="Helical" evidence="6">
    <location>
        <begin position="162"/>
        <end position="184"/>
    </location>
</feature>
<feature type="transmembrane region" description="Helical" evidence="6">
    <location>
        <begin position="96"/>
        <end position="119"/>
    </location>
</feature>
<comment type="subcellular location">
    <subcellularLocation>
        <location evidence="1">Cell membrane</location>
        <topology evidence="1">Multi-pass membrane protein</topology>
    </subcellularLocation>
</comment>
<dbReference type="GO" id="GO:0022857">
    <property type="term" value="F:transmembrane transporter activity"/>
    <property type="evidence" value="ECO:0007669"/>
    <property type="project" value="InterPro"/>
</dbReference>
<keyword evidence="4 6" id="KW-1133">Transmembrane helix</keyword>
<dbReference type="RefSeq" id="WP_210117555.1">
    <property type="nucleotide sequence ID" value="NZ_CP054257.1"/>
</dbReference>